<evidence type="ECO:0000256" key="3">
    <source>
        <dbReference type="ARBA" id="ARBA00022448"/>
    </source>
</evidence>
<keyword evidence="5 8" id="KW-0812">Transmembrane</keyword>
<protein>
    <recommendedName>
        <fullName evidence="8">Probable membrane transporter protein</fullName>
    </recommendedName>
</protein>
<dbReference type="PANTHER" id="PTHR30269:SF37">
    <property type="entry name" value="MEMBRANE TRANSPORTER PROTEIN"/>
    <property type="match status" value="1"/>
</dbReference>
<feature type="transmembrane region" description="Helical" evidence="8">
    <location>
        <begin position="192"/>
        <end position="209"/>
    </location>
</feature>
<keyword evidence="10" id="KW-1185">Reference proteome</keyword>
<dbReference type="STRING" id="629680.SAMN04489751_1535"/>
<keyword evidence="3" id="KW-0813">Transport</keyword>
<comment type="similarity">
    <text evidence="2 8">Belongs to the 4-toluene sulfonate uptake permease (TSUP) (TC 2.A.102) family.</text>
</comment>
<evidence type="ECO:0000256" key="1">
    <source>
        <dbReference type="ARBA" id="ARBA00004651"/>
    </source>
</evidence>
<evidence type="ECO:0000256" key="6">
    <source>
        <dbReference type="ARBA" id="ARBA00022989"/>
    </source>
</evidence>
<organism evidence="9 10">
    <name type="scientific">Brevibacterium sandarakinum</name>
    <dbReference type="NCBI Taxonomy" id="629680"/>
    <lineage>
        <taxon>Bacteria</taxon>
        <taxon>Bacillati</taxon>
        <taxon>Actinomycetota</taxon>
        <taxon>Actinomycetes</taxon>
        <taxon>Micrococcales</taxon>
        <taxon>Brevibacteriaceae</taxon>
        <taxon>Brevibacterium</taxon>
    </lineage>
</organism>
<evidence type="ECO:0000256" key="5">
    <source>
        <dbReference type="ARBA" id="ARBA00022692"/>
    </source>
</evidence>
<keyword evidence="7 8" id="KW-0472">Membrane</keyword>
<keyword evidence="4 8" id="KW-1003">Cell membrane</keyword>
<dbReference type="EMBL" id="LT629739">
    <property type="protein sequence ID" value="SDS23149.1"/>
    <property type="molecule type" value="Genomic_DNA"/>
</dbReference>
<feature type="transmembrane region" description="Helical" evidence="8">
    <location>
        <begin position="102"/>
        <end position="120"/>
    </location>
</feature>
<accession>A0A1H1QJR0</accession>
<feature type="transmembrane region" description="Helical" evidence="8">
    <location>
        <begin position="221"/>
        <end position="239"/>
    </location>
</feature>
<gene>
    <name evidence="9" type="ORF">SAMN04489751_1535</name>
</gene>
<reference evidence="9" key="1">
    <citation type="submission" date="2016-10" db="EMBL/GenBank/DDBJ databases">
        <authorList>
            <person name="Varghese N."/>
            <person name="Submissions S."/>
        </authorList>
    </citation>
    <scope>NUCLEOTIDE SEQUENCE [LARGE SCALE GENOMIC DNA]</scope>
    <source>
        <strain evidence="9">DSM 22082</strain>
    </source>
</reference>
<evidence type="ECO:0000313" key="10">
    <source>
        <dbReference type="Proteomes" id="UP000199700"/>
    </source>
</evidence>
<dbReference type="AlphaFoldDB" id="A0A1H1QJR0"/>
<name>A0A1H1QJR0_BRESA</name>
<dbReference type="PANTHER" id="PTHR30269">
    <property type="entry name" value="TRANSMEMBRANE PROTEIN YFCA"/>
    <property type="match status" value="1"/>
</dbReference>
<dbReference type="OrthoDB" id="5472127at2"/>
<evidence type="ECO:0000313" key="9">
    <source>
        <dbReference type="EMBL" id="SDS23149.1"/>
    </source>
</evidence>
<proteinExistence type="inferred from homology"/>
<dbReference type="GO" id="GO:0005886">
    <property type="term" value="C:plasma membrane"/>
    <property type="evidence" value="ECO:0007669"/>
    <property type="project" value="UniProtKB-SubCell"/>
</dbReference>
<dbReference type="Pfam" id="PF01925">
    <property type="entry name" value="TauE"/>
    <property type="match status" value="1"/>
</dbReference>
<feature type="transmembrane region" description="Helical" evidence="8">
    <location>
        <begin position="166"/>
        <end position="186"/>
    </location>
</feature>
<evidence type="ECO:0000256" key="4">
    <source>
        <dbReference type="ARBA" id="ARBA00022475"/>
    </source>
</evidence>
<evidence type="ECO:0000256" key="2">
    <source>
        <dbReference type="ARBA" id="ARBA00009142"/>
    </source>
</evidence>
<dbReference type="RefSeq" id="WP_092104528.1">
    <property type="nucleotide sequence ID" value="NZ_LT629739.1"/>
</dbReference>
<sequence>MTVLGLSILAFSVVAVTVLLSAFVQGSTGMGFAMITAPVVSFIDPSLIPVMLLVLMIPLNFYVAARERADIHWHGVKWISVGRFAGTFFGLWILVIVNLHQLALLIGWSTLVAAVVALLAPRFTPNKPALAVVGLITGVTETSTGIGGPPYALAYQHSPGPELRSTVAVCFLVGEVISLIVLAISGQVSGPVMLFTVAMLPFLAIGSFLSKYVHHRLDGPVLRYIVLGFAIISGAIVIVQA</sequence>
<feature type="transmembrane region" description="Helical" evidence="8">
    <location>
        <begin position="46"/>
        <end position="64"/>
    </location>
</feature>
<dbReference type="InterPro" id="IPR052017">
    <property type="entry name" value="TSUP"/>
</dbReference>
<feature type="transmembrane region" description="Helical" evidence="8">
    <location>
        <begin position="76"/>
        <end position="96"/>
    </location>
</feature>
<comment type="subcellular location">
    <subcellularLocation>
        <location evidence="1 8">Cell membrane</location>
        <topology evidence="1 8">Multi-pass membrane protein</topology>
    </subcellularLocation>
</comment>
<dbReference type="InterPro" id="IPR002781">
    <property type="entry name" value="TM_pro_TauE-like"/>
</dbReference>
<dbReference type="Proteomes" id="UP000199700">
    <property type="component" value="Chromosome"/>
</dbReference>
<evidence type="ECO:0000256" key="8">
    <source>
        <dbReference type="RuleBase" id="RU363041"/>
    </source>
</evidence>
<keyword evidence="6 8" id="KW-1133">Transmembrane helix</keyword>
<evidence type="ECO:0000256" key="7">
    <source>
        <dbReference type="ARBA" id="ARBA00023136"/>
    </source>
</evidence>